<feature type="transmembrane region" description="Helical" evidence="12">
    <location>
        <begin position="380"/>
        <end position="399"/>
    </location>
</feature>
<gene>
    <name evidence="12 15" type="primary">nhaA</name>
    <name evidence="15" type="ORF">CGZ94_13640</name>
</gene>
<dbReference type="Pfam" id="PF06965">
    <property type="entry name" value="Na_H_antiport_1"/>
    <property type="match status" value="1"/>
</dbReference>
<feature type="region of interest" description="Disordered" evidence="13">
    <location>
        <begin position="618"/>
        <end position="645"/>
    </location>
</feature>
<dbReference type="HAMAP" id="MF_01844">
    <property type="entry name" value="NhaA"/>
    <property type="match status" value="1"/>
</dbReference>
<dbReference type="EMBL" id="NMVO01000014">
    <property type="protein sequence ID" value="OYO12921.1"/>
    <property type="molecule type" value="Genomic_DNA"/>
</dbReference>
<feature type="transmembrane region" description="Helical" evidence="12">
    <location>
        <begin position="171"/>
        <end position="191"/>
    </location>
</feature>
<keyword evidence="9 12" id="KW-0406">Ion transport</keyword>
<protein>
    <recommendedName>
        <fullName evidence="12">Na(+)/H(+) antiporter NhaA</fullName>
    </recommendedName>
    <alternativeName>
        <fullName evidence="12">Sodium/proton antiporter NhaA</fullName>
    </alternativeName>
</protein>
<dbReference type="SUPFAM" id="SSF52833">
    <property type="entry name" value="Thioredoxin-like"/>
    <property type="match status" value="1"/>
</dbReference>
<keyword evidence="8 12" id="KW-0915">Sodium</keyword>
<dbReference type="GO" id="GO:0006885">
    <property type="term" value="P:regulation of pH"/>
    <property type="evidence" value="ECO:0007669"/>
    <property type="project" value="UniProtKB-UniRule"/>
</dbReference>
<evidence type="ECO:0000256" key="13">
    <source>
        <dbReference type="SAM" id="MobiDB-lite"/>
    </source>
</evidence>
<comment type="catalytic activity">
    <reaction evidence="12">
        <text>Na(+)(in) + 2 H(+)(out) = Na(+)(out) + 2 H(+)(in)</text>
        <dbReference type="Rhea" id="RHEA:29251"/>
        <dbReference type="ChEBI" id="CHEBI:15378"/>
        <dbReference type="ChEBI" id="CHEBI:29101"/>
    </reaction>
</comment>
<dbReference type="Proteomes" id="UP000215896">
    <property type="component" value="Unassembled WGS sequence"/>
</dbReference>
<evidence type="ECO:0000256" key="4">
    <source>
        <dbReference type="ARBA" id="ARBA00022449"/>
    </source>
</evidence>
<feature type="transmembrane region" description="Helical" evidence="12">
    <location>
        <begin position="339"/>
        <end position="360"/>
    </location>
</feature>
<reference evidence="15 16" key="1">
    <citation type="submission" date="2017-07" db="EMBL/GenBank/DDBJ databases">
        <title>Draft whole genome sequences of clinical Proprionibacteriaceae strains.</title>
        <authorList>
            <person name="Bernier A.-M."/>
            <person name="Bernard K."/>
            <person name="Domingo M.-C."/>
        </authorList>
    </citation>
    <scope>NUCLEOTIDE SEQUENCE [LARGE SCALE GENOMIC DNA]</scope>
    <source>
        <strain evidence="15 16">NML 030167</strain>
    </source>
</reference>
<keyword evidence="11 12" id="KW-0739">Sodium transport</keyword>
<feature type="transmembrane region" description="Helical" evidence="12">
    <location>
        <begin position="139"/>
        <end position="159"/>
    </location>
</feature>
<feature type="transmembrane region" description="Helical" evidence="12">
    <location>
        <begin position="197"/>
        <end position="218"/>
    </location>
</feature>
<dbReference type="Gene3D" id="3.40.30.10">
    <property type="entry name" value="Glutaredoxin"/>
    <property type="match status" value="1"/>
</dbReference>
<evidence type="ECO:0000256" key="7">
    <source>
        <dbReference type="ARBA" id="ARBA00022989"/>
    </source>
</evidence>
<dbReference type="GO" id="GO:0015385">
    <property type="term" value="F:sodium:proton antiporter activity"/>
    <property type="evidence" value="ECO:0007669"/>
    <property type="project" value="UniProtKB-UniRule"/>
</dbReference>
<evidence type="ECO:0000256" key="6">
    <source>
        <dbReference type="ARBA" id="ARBA00022692"/>
    </source>
</evidence>
<dbReference type="InterPro" id="IPR036249">
    <property type="entry name" value="Thioredoxin-like_sf"/>
</dbReference>
<feature type="transmembrane region" description="Helical" evidence="12">
    <location>
        <begin position="309"/>
        <end position="332"/>
    </location>
</feature>
<keyword evidence="10 12" id="KW-0472">Membrane</keyword>
<comment type="similarity">
    <text evidence="12">Belongs to the NhaA Na(+)/H(+) (TC 2.A.33) antiporter family.</text>
</comment>
<dbReference type="Pfam" id="PF13462">
    <property type="entry name" value="Thioredoxin_4"/>
    <property type="match status" value="1"/>
</dbReference>
<dbReference type="OrthoDB" id="117402at2"/>
<feature type="transmembrane region" description="Helical" evidence="12">
    <location>
        <begin position="411"/>
        <end position="431"/>
    </location>
</feature>
<evidence type="ECO:0000256" key="5">
    <source>
        <dbReference type="ARBA" id="ARBA00022475"/>
    </source>
</evidence>
<feature type="domain" description="Thioredoxin" evidence="14">
    <location>
        <begin position="418"/>
        <end position="617"/>
    </location>
</feature>
<keyword evidence="3 12" id="KW-0813">Transport</keyword>
<keyword evidence="6 12" id="KW-0812">Transmembrane</keyword>
<dbReference type="Gene3D" id="1.20.1530.10">
    <property type="entry name" value="Na+/H+ antiporter like domain"/>
    <property type="match status" value="1"/>
</dbReference>
<keyword evidence="7 12" id="KW-1133">Transmembrane helix</keyword>
<feature type="transmembrane region" description="Helical" evidence="12">
    <location>
        <begin position="230"/>
        <end position="253"/>
    </location>
</feature>
<feature type="transmembrane region" description="Helical" evidence="12">
    <location>
        <begin position="30"/>
        <end position="49"/>
    </location>
</feature>
<evidence type="ECO:0000256" key="10">
    <source>
        <dbReference type="ARBA" id="ARBA00023136"/>
    </source>
</evidence>
<evidence type="ECO:0000256" key="9">
    <source>
        <dbReference type="ARBA" id="ARBA00023065"/>
    </source>
</evidence>
<dbReference type="InterPro" id="IPR012336">
    <property type="entry name" value="Thioredoxin-like_fold"/>
</dbReference>
<evidence type="ECO:0000313" key="15">
    <source>
        <dbReference type="EMBL" id="OYO12921.1"/>
    </source>
</evidence>
<comment type="function">
    <text evidence="12">Na(+)/H(+) antiporter that extrudes sodium in exchange for external protons.</text>
</comment>
<dbReference type="InterPro" id="IPR004670">
    <property type="entry name" value="NhaA"/>
</dbReference>
<evidence type="ECO:0000256" key="3">
    <source>
        <dbReference type="ARBA" id="ARBA00022448"/>
    </source>
</evidence>
<keyword evidence="16" id="KW-1185">Reference proteome</keyword>
<evidence type="ECO:0000256" key="12">
    <source>
        <dbReference type="HAMAP-Rule" id="MF_01844"/>
    </source>
</evidence>
<name>A0A255GBI2_9ACTN</name>
<evidence type="ECO:0000256" key="2">
    <source>
        <dbReference type="ARBA" id="ARBA00007006"/>
    </source>
</evidence>
<evidence type="ECO:0000259" key="14">
    <source>
        <dbReference type="PROSITE" id="PS51352"/>
    </source>
</evidence>
<dbReference type="PROSITE" id="PS51352">
    <property type="entry name" value="THIOREDOXIN_2"/>
    <property type="match status" value="1"/>
</dbReference>
<comment type="caution">
    <text evidence="15">The sequence shown here is derived from an EMBL/GenBank/DDBJ whole genome shotgun (WGS) entry which is preliminary data.</text>
</comment>
<sequence>MSEDGTTTARTAEPEARTPRQLTRYLSTEAGSAGILLATTLVALIWANSPWGASYGGLWHTEGTVALGPLELKMSLQHWVNDGLMVLFFLVLGLEVRRELSMGELTDRRRIAVPLVAAGMGILVPALIFLALNPSGEAARGWGAVIGTDTAFMLGAVALAGPRCPAQLRIFLLTLTVFDDIAAVSVIGIAYAEKIDFIAVAVMIACLAAFVLMGRAGVWRTWPYGVTVFVLWLATLLSGLHPSVAGMLAGLMIPAHEPTRSDVDDATSLFRAFRQSPLPDSGQQAQRGLQRVVSVNERWQVALHPWTSYFIVPLFALANAGVALGGGVLTAALTSTLTWGVVLGLVIGKFLGIGLGTFAATKFKLGDLPEGVGFGQVLGGAAMSGIGFTMSLLIIGLAFDDPRLQAEATVGVLLAAVLAAIVGFSTFQIAARVFGQTEASLPYILSEPVDVGRDHFRGNPDAELTLVEYGDFECPFCGDATGMLEDLTERLGVRGRYIFRHLPLTDVHPHAFDAAVAAEAASRQGAFWPMHNKLFGHQDHLEREDLLRYADELGLDVGRFTADLDDPALADRVRADMASAHDSGARGTPTFFVGERRHQGPYDAGRLENELVARFGRPEYRTGEITTDDQLWATDESDPERLNEP</sequence>
<keyword evidence="4 12" id="KW-0050">Antiport</keyword>
<dbReference type="PANTHER" id="PTHR30341:SF0">
    <property type="entry name" value="NA(+)_H(+) ANTIPORTER NHAA"/>
    <property type="match status" value="1"/>
</dbReference>
<evidence type="ECO:0000256" key="8">
    <source>
        <dbReference type="ARBA" id="ARBA00023053"/>
    </source>
</evidence>
<evidence type="ECO:0000256" key="1">
    <source>
        <dbReference type="ARBA" id="ARBA00004429"/>
    </source>
</evidence>
<keyword evidence="5 12" id="KW-1003">Cell membrane</keyword>
<feature type="transmembrane region" description="Helical" evidence="12">
    <location>
        <begin position="76"/>
        <end position="94"/>
    </location>
</feature>
<dbReference type="AlphaFoldDB" id="A0A255GBI2"/>
<organism evidence="15 16">
    <name type="scientific">Enemella evansiae</name>
    <dbReference type="NCBI Taxonomy" id="2016499"/>
    <lineage>
        <taxon>Bacteria</taxon>
        <taxon>Bacillati</taxon>
        <taxon>Actinomycetota</taxon>
        <taxon>Actinomycetes</taxon>
        <taxon>Propionibacteriales</taxon>
        <taxon>Propionibacteriaceae</taxon>
        <taxon>Enemella</taxon>
    </lineage>
</organism>
<comment type="similarity">
    <text evidence="2">In the N-terminal section; belongs to the NhaA Na(+)/H(+) (TC 2.A.33) antiporter family.</text>
</comment>
<dbReference type="InterPro" id="IPR013766">
    <property type="entry name" value="Thioredoxin_domain"/>
</dbReference>
<feature type="transmembrane region" description="Helical" evidence="12">
    <location>
        <begin position="115"/>
        <end position="133"/>
    </location>
</feature>
<dbReference type="InterPro" id="IPR023171">
    <property type="entry name" value="Na/H_antiporter_dom_sf"/>
</dbReference>
<feature type="region of interest" description="Disordered" evidence="13">
    <location>
        <begin position="578"/>
        <end position="597"/>
    </location>
</feature>
<dbReference type="NCBIfam" id="TIGR00773">
    <property type="entry name" value="NhaA"/>
    <property type="match status" value="1"/>
</dbReference>
<dbReference type="RefSeq" id="WP_094405940.1">
    <property type="nucleotide sequence ID" value="NZ_NMVO01000014.1"/>
</dbReference>
<evidence type="ECO:0000313" key="16">
    <source>
        <dbReference type="Proteomes" id="UP000215896"/>
    </source>
</evidence>
<dbReference type="GO" id="GO:0005886">
    <property type="term" value="C:plasma membrane"/>
    <property type="evidence" value="ECO:0007669"/>
    <property type="project" value="UniProtKB-SubCell"/>
</dbReference>
<accession>A0A255GBI2</accession>
<dbReference type="PANTHER" id="PTHR30341">
    <property type="entry name" value="SODIUM ION/PROTON ANTIPORTER NHAA-RELATED"/>
    <property type="match status" value="1"/>
</dbReference>
<evidence type="ECO:0000256" key="11">
    <source>
        <dbReference type="ARBA" id="ARBA00023201"/>
    </source>
</evidence>
<comment type="subcellular location">
    <subcellularLocation>
        <location evidence="1">Cell inner membrane</location>
        <topology evidence="1">Multi-pass membrane protein</topology>
    </subcellularLocation>
    <subcellularLocation>
        <location evidence="12">Cell membrane</location>
        <topology evidence="12">Multi-pass membrane protein</topology>
    </subcellularLocation>
</comment>
<proteinExistence type="inferred from homology"/>